<reference evidence="1" key="1">
    <citation type="submission" date="2023-04" db="EMBL/GenBank/DDBJ databases">
        <title>Phytophthora lilii NBRC 32176.</title>
        <authorList>
            <person name="Ichikawa N."/>
            <person name="Sato H."/>
            <person name="Tonouchi N."/>
        </authorList>
    </citation>
    <scope>NUCLEOTIDE SEQUENCE</scope>
    <source>
        <strain evidence="1">NBRC 32176</strain>
    </source>
</reference>
<gene>
    <name evidence="1" type="ORF">Plil01_000404000</name>
</gene>
<evidence type="ECO:0000313" key="2">
    <source>
        <dbReference type="Proteomes" id="UP001165083"/>
    </source>
</evidence>
<dbReference type="EMBL" id="BSXW01000162">
    <property type="protein sequence ID" value="GMF13579.1"/>
    <property type="molecule type" value="Genomic_DNA"/>
</dbReference>
<dbReference type="Proteomes" id="UP001165083">
    <property type="component" value="Unassembled WGS sequence"/>
</dbReference>
<keyword evidence="2" id="KW-1185">Reference proteome</keyword>
<organism evidence="1 2">
    <name type="scientific">Phytophthora lilii</name>
    <dbReference type="NCBI Taxonomy" id="2077276"/>
    <lineage>
        <taxon>Eukaryota</taxon>
        <taxon>Sar</taxon>
        <taxon>Stramenopiles</taxon>
        <taxon>Oomycota</taxon>
        <taxon>Peronosporomycetes</taxon>
        <taxon>Peronosporales</taxon>
        <taxon>Peronosporaceae</taxon>
        <taxon>Phytophthora</taxon>
    </lineage>
</organism>
<comment type="caution">
    <text evidence="1">The sequence shown here is derived from an EMBL/GenBank/DDBJ whole genome shotgun (WGS) entry which is preliminary data.</text>
</comment>
<name>A0A9W6THY0_9STRA</name>
<sequence>MMLKVKNGIRLWPLQGAWMATRAKSMKTTTSRSAGSFSCHQSGTWPSQLLDLAGEVGGPGYRASAAELSGCGSTQYAMICKLQLGGQAHVKYRAPRVPVAVATHYDGTGGKRGAIGFGSSVRGQTDVDRDAETSTVCVWVILTWVGGVRGFLARRSHLRSEFANEREVERPALSARS</sequence>
<evidence type="ECO:0000313" key="1">
    <source>
        <dbReference type="EMBL" id="GMF13579.1"/>
    </source>
</evidence>
<dbReference type="AlphaFoldDB" id="A0A9W6THY0"/>
<accession>A0A9W6THY0</accession>
<protein>
    <submittedName>
        <fullName evidence="1">Unnamed protein product</fullName>
    </submittedName>
</protein>
<proteinExistence type="predicted"/>